<name>A0A5N5D961_9PEZI</name>
<evidence type="ECO:0008006" key="3">
    <source>
        <dbReference type="Google" id="ProtNLM"/>
    </source>
</evidence>
<comment type="caution">
    <text evidence="1">The sequence shown here is derived from an EMBL/GenBank/DDBJ whole genome shotgun (WGS) entry which is preliminary data.</text>
</comment>
<gene>
    <name evidence="1" type="ORF">DBV05_g7444</name>
</gene>
<dbReference type="AlphaFoldDB" id="A0A5N5D961"/>
<dbReference type="Proteomes" id="UP000325902">
    <property type="component" value="Unassembled WGS sequence"/>
</dbReference>
<organism evidence="1 2">
    <name type="scientific">Lasiodiplodia theobromae</name>
    <dbReference type="NCBI Taxonomy" id="45133"/>
    <lineage>
        <taxon>Eukaryota</taxon>
        <taxon>Fungi</taxon>
        <taxon>Dikarya</taxon>
        <taxon>Ascomycota</taxon>
        <taxon>Pezizomycotina</taxon>
        <taxon>Dothideomycetes</taxon>
        <taxon>Dothideomycetes incertae sedis</taxon>
        <taxon>Botryosphaeriales</taxon>
        <taxon>Botryosphaeriaceae</taxon>
        <taxon>Lasiodiplodia</taxon>
    </lineage>
</organism>
<sequence>MSFGVAVGDVIAVGELCWKLYRNVYQVSRHAPAELKALGNELNSLKGILDILKEEKINPDSAINQSGQGRLDLFNKVLSQTGETLNQIEELSNKYKILKRPRNAQSQRGYFKIQWDKLRYAKELHSINDLRAKLHYHEGQLNLLLLLTQDSSLERIQRQTARTEEIIDEIRTFLIPRTPLEMNIATEKSFKDHE</sequence>
<evidence type="ECO:0000313" key="2">
    <source>
        <dbReference type="Proteomes" id="UP000325902"/>
    </source>
</evidence>
<proteinExistence type="predicted"/>
<protein>
    <recommendedName>
        <fullName evidence="3">Fungal N-terminal domain-containing protein</fullName>
    </recommendedName>
</protein>
<accession>A0A5N5D961</accession>
<dbReference type="OrthoDB" id="3942542at2759"/>
<evidence type="ECO:0000313" key="1">
    <source>
        <dbReference type="EMBL" id="KAB2573910.1"/>
    </source>
</evidence>
<reference evidence="1 2" key="1">
    <citation type="journal article" date="2019" name="Sci. Rep.">
        <title>A multi-omics analysis of the grapevine pathogen Lasiodiplodia theobromae reveals that temperature affects the expression of virulence- and pathogenicity-related genes.</title>
        <authorList>
            <person name="Felix C."/>
            <person name="Meneses R."/>
            <person name="Goncalves M.F.M."/>
            <person name="Tilleman L."/>
            <person name="Duarte A.S."/>
            <person name="Jorrin-Novo J.V."/>
            <person name="Van de Peer Y."/>
            <person name="Deforce D."/>
            <person name="Van Nieuwerburgh F."/>
            <person name="Esteves A.C."/>
            <person name="Alves A."/>
        </authorList>
    </citation>
    <scope>NUCLEOTIDE SEQUENCE [LARGE SCALE GENOMIC DNA]</scope>
    <source>
        <strain evidence="1 2">LA-SOL3</strain>
    </source>
</reference>
<dbReference type="EMBL" id="VCHE01000051">
    <property type="protein sequence ID" value="KAB2573910.1"/>
    <property type="molecule type" value="Genomic_DNA"/>
</dbReference>
<keyword evidence="2" id="KW-1185">Reference proteome</keyword>